<dbReference type="OrthoDB" id="196547at2759"/>
<keyword evidence="1" id="KW-0812">Transmembrane</keyword>
<feature type="transmembrane region" description="Helical" evidence="1">
    <location>
        <begin position="169"/>
        <end position="190"/>
    </location>
</feature>
<dbReference type="VEuPathDB" id="FungiDB:AMAG_04313"/>
<dbReference type="SUPFAM" id="SSF48097">
    <property type="entry name" value="Regulator of G-protein signaling, RGS"/>
    <property type="match status" value="1"/>
</dbReference>
<feature type="transmembrane region" description="Helical" evidence="1">
    <location>
        <begin position="96"/>
        <end position="116"/>
    </location>
</feature>
<keyword evidence="2" id="KW-0732">Signal</keyword>
<name>A0A0L0S8N2_ALLM3</name>
<feature type="signal peptide" evidence="2">
    <location>
        <begin position="1"/>
        <end position="19"/>
    </location>
</feature>
<keyword evidence="1" id="KW-1133">Transmembrane helix</keyword>
<evidence type="ECO:0008006" key="5">
    <source>
        <dbReference type="Google" id="ProtNLM"/>
    </source>
</evidence>
<reference evidence="4" key="2">
    <citation type="submission" date="2009-11" db="EMBL/GenBank/DDBJ databases">
        <title>The Genome Sequence of Allomyces macrogynus strain ATCC 38327.</title>
        <authorList>
            <consortium name="The Broad Institute Genome Sequencing Platform"/>
            <person name="Russ C."/>
            <person name="Cuomo C."/>
            <person name="Shea T."/>
            <person name="Young S.K."/>
            <person name="Zeng Q."/>
            <person name="Koehrsen M."/>
            <person name="Haas B."/>
            <person name="Borodovsky M."/>
            <person name="Guigo R."/>
            <person name="Alvarado L."/>
            <person name="Berlin A."/>
            <person name="Borenstein D."/>
            <person name="Chen Z."/>
            <person name="Engels R."/>
            <person name="Freedman E."/>
            <person name="Gellesch M."/>
            <person name="Goldberg J."/>
            <person name="Griggs A."/>
            <person name="Gujja S."/>
            <person name="Heiman D."/>
            <person name="Hepburn T."/>
            <person name="Howarth C."/>
            <person name="Jen D."/>
            <person name="Larson L."/>
            <person name="Lewis B."/>
            <person name="Mehta T."/>
            <person name="Park D."/>
            <person name="Pearson M."/>
            <person name="Roberts A."/>
            <person name="Saif S."/>
            <person name="Shenoy N."/>
            <person name="Sisk P."/>
            <person name="Stolte C."/>
            <person name="Sykes S."/>
            <person name="Walk T."/>
            <person name="White J."/>
            <person name="Yandava C."/>
            <person name="Burger G."/>
            <person name="Gray M.W."/>
            <person name="Holland P.W.H."/>
            <person name="King N."/>
            <person name="Lang F.B.F."/>
            <person name="Roger A.J."/>
            <person name="Ruiz-Trillo I."/>
            <person name="Lander E."/>
            <person name="Nusbaum C."/>
        </authorList>
    </citation>
    <scope>NUCLEOTIDE SEQUENCE [LARGE SCALE GENOMIC DNA]</scope>
    <source>
        <strain evidence="4">ATCC 38327</strain>
    </source>
</reference>
<keyword evidence="4" id="KW-1185">Reference proteome</keyword>
<organism evidence="3 4">
    <name type="scientific">Allomyces macrogynus (strain ATCC 38327)</name>
    <name type="common">Allomyces javanicus var. macrogynus</name>
    <dbReference type="NCBI Taxonomy" id="578462"/>
    <lineage>
        <taxon>Eukaryota</taxon>
        <taxon>Fungi</taxon>
        <taxon>Fungi incertae sedis</taxon>
        <taxon>Blastocladiomycota</taxon>
        <taxon>Blastocladiomycetes</taxon>
        <taxon>Blastocladiales</taxon>
        <taxon>Blastocladiaceae</taxon>
        <taxon>Allomyces</taxon>
    </lineage>
</organism>
<dbReference type="Proteomes" id="UP000054350">
    <property type="component" value="Unassembled WGS sequence"/>
</dbReference>
<feature type="transmembrane region" description="Helical" evidence="1">
    <location>
        <begin position="210"/>
        <end position="227"/>
    </location>
</feature>
<feature type="chain" id="PRO_5005547950" description="RGS domain-containing protein" evidence="2">
    <location>
        <begin position="20"/>
        <end position="532"/>
    </location>
</feature>
<evidence type="ECO:0000313" key="4">
    <source>
        <dbReference type="Proteomes" id="UP000054350"/>
    </source>
</evidence>
<dbReference type="AlphaFoldDB" id="A0A0L0S8N2"/>
<dbReference type="EMBL" id="GG745333">
    <property type="protein sequence ID" value="KNE58760.1"/>
    <property type="molecule type" value="Genomic_DNA"/>
</dbReference>
<evidence type="ECO:0000256" key="1">
    <source>
        <dbReference type="SAM" id="Phobius"/>
    </source>
</evidence>
<dbReference type="InterPro" id="IPR044926">
    <property type="entry name" value="RGS_subdomain_2"/>
</dbReference>
<keyword evidence="1" id="KW-0472">Membrane</keyword>
<sequence length="532" mass="58144">MYTGYPLAFFLDLVRLTHAILVMALQHYQSGGRSFVLTKDGRYVKRVSLAPALILRWGLWLFRVDCARFISFRVLESQTGPHLPTMTTIQPFRLRSLAISLVALALFICLIVGSDLAIRSHSGRPPTPTCGNEDFFALAVVPFALYTFLPLAIATLWHVREAADLRNELIWNLSWLGLCYLCMVLSLALPDLAPMENLLGMSFWPLLYDLVSSTPSIVVPLIVLARLDAHNRRALRMSPEARLLHTLRSPAQFKSFLQFCQKCFCAENVLFYHDYLDLVVDAAAHPASGHGILNVRRRSSHPLEDVPEAGGDPSAAGPCSTSTLSWATKLAQFTWFTAAVGTAPRVKHTAELRGETPPSPGTALHGGDYAAHQSSVMSFATTTPMSPTGASSSGGADSLGVFPFISDFDGPMAADASVAPLMDTRPRRGVQRPRPHDPMAVRLAFLNQRYIRPGAELEINLSAGARDAFLAALPMAASRPDETLAALDRIAKEIFRLVLDSVFARYDTVEHGVRPAGSAAKPVRTSSRNGRV</sequence>
<dbReference type="InterPro" id="IPR036305">
    <property type="entry name" value="RGS_sf"/>
</dbReference>
<dbReference type="Gene3D" id="1.10.167.10">
    <property type="entry name" value="Regulator of G-protein Signalling 4, domain 2"/>
    <property type="match status" value="1"/>
</dbReference>
<reference evidence="3 4" key="1">
    <citation type="submission" date="2009-11" db="EMBL/GenBank/DDBJ databases">
        <title>Annotation of Allomyces macrogynus ATCC 38327.</title>
        <authorList>
            <consortium name="The Broad Institute Genome Sequencing Platform"/>
            <person name="Russ C."/>
            <person name="Cuomo C."/>
            <person name="Burger G."/>
            <person name="Gray M.W."/>
            <person name="Holland P.W.H."/>
            <person name="King N."/>
            <person name="Lang F.B.F."/>
            <person name="Roger A.J."/>
            <person name="Ruiz-Trillo I."/>
            <person name="Young S.K."/>
            <person name="Zeng Q."/>
            <person name="Gargeya S."/>
            <person name="Fitzgerald M."/>
            <person name="Haas B."/>
            <person name="Abouelleil A."/>
            <person name="Alvarado L."/>
            <person name="Arachchi H.M."/>
            <person name="Berlin A."/>
            <person name="Chapman S.B."/>
            <person name="Gearin G."/>
            <person name="Goldberg J."/>
            <person name="Griggs A."/>
            <person name="Gujja S."/>
            <person name="Hansen M."/>
            <person name="Heiman D."/>
            <person name="Howarth C."/>
            <person name="Larimer J."/>
            <person name="Lui A."/>
            <person name="MacDonald P.J.P."/>
            <person name="McCowen C."/>
            <person name="Montmayeur A."/>
            <person name="Murphy C."/>
            <person name="Neiman D."/>
            <person name="Pearson M."/>
            <person name="Priest M."/>
            <person name="Roberts A."/>
            <person name="Saif S."/>
            <person name="Shea T."/>
            <person name="Sisk P."/>
            <person name="Stolte C."/>
            <person name="Sykes S."/>
            <person name="Wortman J."/>
            <person name="Nusbaum C."/>
            <person name="Birren B."/>
        </authorList>
    </citation>
    <scope>NUCLEOTIDE SEQUENCE [LARGE SCALE GENOMIC DNA]</scope>
    <source>
        <strain evidence="3 4">ATCC 38327</strain>
    </source>
</reference>
<proteinExistence type="predicted"/>
<gene>
    <name evidence="3" type="ORF">AMAG_04313</name>
</gene>
<accession>A0A0L0S8N2</accession>
<evidence type="ECO:0000256" key="2">
    <source>
        <dbReference type="SAM" id="SignalP"/>
    </source>
</evidence>
<feature type="transmembrane region" description="Helical" evidence="1">
    <location>
        <begin position="136"/>
        <end position="157"/>
    </location>
</feature>
<evidence type="ECO:0000313" key="3">
    <source>
        <dbReference type="EMBL" id="KNE58760.1"/>
    </source>
</evidence>
<protein>
    <recommendedName>
        <fullName evidence="5">RGS domain-containing protein</fullName>
    </recommendedName>
</protein>